<name>A0A0F9U357_9ZZZZ</name>
<dbReference type="InterPro" id="IPR019276">
    <property type="entry name" value="DUF2303"/>
</dbReference>
<dbReference type="EMBL" id="LAZR01000153">
    <property type="protein sequence ID" value="KKN85994.1"/>
    <property type="molecule type" value="Genomic_DNA"/>
</dbReference>
<gene>
    <name evidence="2" type="ORF">LCGC14_0274060</name>
</gene>
<dbReference type="AlphaFoldDB" id="A0A0F9U357"/>
<reference evidence="2" key="1">
    <citation type="journal article" date="2015" name="Nature">
        <title>Complex archaea that bridge the gap between prokaryotes and eukaryotes.</title>
        <authorList>
            <person name="Spang A."/>
            <person name="Saw J.H."/>
            <person name="Jorgensen S.L."/>
            <person name="Zaremba-Niedzwiedzka K."/>
            <person name="Martijn J."/>
            <person name="Lind A.E."/>
            <person name="van Eijk R."/>
            <person name="Schleper C."/>
            <person name="Guy L."/>
            <person name="Ettema T.J."/>
        </authorList>
    </citation>
    <scope>NUCLEOTIDE SEQUENCE</scope>
</reference>
<feature type="region of interest" description="Disordered" evidence="1">
    <location>
        <begin position="1"/>
        <end position="22"/>
    </location>
</feature>
<sequence>MENTSQGTQQQQTLADLIRKPREGMETSFEVVDHLIEDAEEGTSPGRRLVIERRKLQPEPPTEAPRAESNRRAHTFFAATGFIAYLLKFGTKNTVVLADPDQRTVQAIIDERAENGREVVTLTPQTHPRWEPWRNMLGQRVTLDVFRQLITDNRKSIVAPDGRELIFLFQQIRMSTEVQLQSGVVKGAKAAVNGIIIRTAITGAGKESDTLELPESISVKTPVLVDEPEQLIEMDLILGGKRDGTEVYCQLASADLKEAEIFAFDALVERLRKELSGDEFTVTHGSYATTTWDRLRA</sequence>
<evidence type="ECO:0000256" key="1">
    <source>
        <dbReference type="SAM" id="MobiDB-lite"/>
    </source>
</evidence>
<organism evidence="2">
    <name type="scientific">marine sediment metagenome</name>
    <dbReference type="NCBI Taxonomy" id="412755"/>
    <lineage>
        <taxon>unclassified sequences</taxon>
        <taxon>metagenomes</taxon>
        <taxon>ecological metagenomes</taxon>
    </lineage>
</organism>
<protein>
    <submittedName>
        <fullName evidence="2">Uncharacterized protein</fullName>
    </submittedName>
</protein>
<dbReference type="Pfam" id="PF10065">
    <property type="entry name" value="DUF2303"/>
    <property type="match status" value="1"/>
</dbReference>
<evidence type="ECO:0000313" key="2">
    <source>
        <dbReference type="EMBL" id="KKN85994.1"/>
    </source>
</evidence>
<feature type="compositionally biased region" description="Polar residues" evidence="1">
    <location>
        <begin position="1"/>
        <end position="14"/>
    </location>
</feature>
<comment type="caution">
    <text evidence="2">The sequence shown here is derived from an EMBL/GenBank/DDBJ whole genome shotgun (WGS) entry which is preliminary data.</text>
</comment>
<proteinExistence type="predicted"/>
<accession>A0A0F9U357</accession>
<feature type="region of interest" description="Disordered" evidence="1">
    <location>
        <begin position="40"/>
        <end position="71"/>
    </location>
</feature>